<sequence>MRDQELKVQTTCPYCGVGCGVDISGTPDDVAPVAGMKTHPANFGRLCVKGSALHNTLGPDDRLLHPTLNGCQTSWDVALNLVADKIRQVISTHGPDAVAFYGSGQLLTEDYYVANKLMKGFIGSANMDTNSRLCMASAVASYKRSIGSDTVPGCYEDLEQTDLLVLTGSNAAWAHPILFQRMTAAKKARPEMKVVVIDPRKTATCDLADLHLPIKPGSDTTLFNALLTYLHQQDALDNEFIANCSENIEAALEAASGAARDFAELAAITDVPEQDLETFFTWFKDTPKTVSFYSQGVNQSVDGTDKANSIVNLHLATGRIGKPGACPFSITGQPNAMGGREVGGLANQLAAHMDFSPADRDRVRRFWNSPAVAEKPGLKAVDLFSEVKSGKIKFLWVMSTNPLVSMPDADDVKEAMKHCELVVVSDCMANTDTTAAAHVLLPAASWGEKNGTVTNSERRISRQRGFLPSPGEARPDWWIISQVAQRMGYEEEFSYDHPSQIFDEHARLSSFENNGSRDFDLSGLVGMSQDQYDALAPIQWPVNEEYPEGRARFYDDGRFYTASQKAKFIPVSAEAPVRKESISSDTLNMNTGRVRDHWHTMTRTAKAAVLARHIAEPYADFHPEDAMRLGIRDNKLVRIFNDRGQIVVRAQVRTDQAQRKGEVFVPMHWTSRYASQARMGALINKDNDPISGQPALKMSDVQAEAYPTQWEGFLLTARDLGPLDTDYWVYNVTDSAHMYEISGQNDPVEFMASIRNKFAANKWLMFSDPANLHYRLCLIEDNKLQAVLFVHKDYDFSSRQWLIDTFAQDELSMQDRRAILAGRPLGKQEDKGAIICSCFQVGENSIKEAIAGGCGSAEELGKSLKCGTNCGSCIPELKSLIAKYQPAEAVE</sequence>
<dbReference type="CDD" id="cd02754">
    <property type="entry name" value="MopB_Nitrate-R-NapA-like"/>
    <property type="match status" value="1"/>
</dbReference>
<evidence type="ECO:0000256" key="4">
    <source>
        <dbReference type="ARBA" id="ARBA00022485"/>
    </source>
</evidence>
<evidence type="ECO:0000256" key="10">
    <source>
        <dbReference type="ARBA" id="ARBA00023063"/>
    </source>
</evidence>
<proteinExistence type="inferred from homology"/>
<evidence type="ECO:0000256" key="5">
    <source>
        <dbReference type="ARBA" id="ARBA00022505"/>
    </source>
</evidence>
<keyword evidence="7" id="KW-0560">Oxidoreductase</keyword>
<dbReference type="Gene3D" id="3.40.50.740">
    <property type="match status" value="1"/>
</dbReference>
<comment type="caution">
    <text evidence="12">The sequence shown here is derived from an EMBL/GenBank/DDBJ whole genome shotgun (WGS) entry which is preliminary data.</text>
</comment>
<protein>
    <submittedName>
        <fullName evidence="12">Nitrate reductase</fullName>
    </submittedName>
</protein>
<organism evidence="12 13">
    <name type="scientific">Thalassolituus maritimus</name>
    <dbReference type="NCBI Taxonomy" id="484498"/>
    <lineage>
        <taxon>Bacteria</taxon>
        <taxon>Pseudomonadati</taxon>
        <taxon>Pseudomonadota</taxon>
        <taxon>Gammaproteobacteria</taxon>
        <taxon>Oceanospirillales</taxon>
        <taxon>Oceanospirillaceae</taxon>
        <taxon>Thalassolituus</taxon>
    </lineage>
</organism>
<dbReference type="InterPro" id="IPR006656">
    <property type="entry name" value="Mopterin_OxRdtase"/>
</dbReference>
<dbReference type="PANTHER" id="PTHR43105">
    <property type="entry name" value="RESPIRATORY NITRATE REDUCTASE"/>
    <property type="match status" value="1"/>
</dbReference>
<dbReference type="Pfam" id="PF04324">
    <property type="entry name" value="Fer2_BFD"/>
    <property type="match status" value="1"/>
</dbReference>
<dbReference type="InterPro" id="IPR041854">
    <property type="entry name" value="BFD-like_2Fe2S-bd_dom_sf"/>
</dbReference>
<dbReference type="InterPro" id="IPR009010">
    <property type="entry name" value="Asp_de-COase-like_dom_sf"/>
</dbReference>
<dbReference type="InterPro" id="IPR006963">
    <property type="entry name" value="Mopterin_OxRdtase_4Fe-4S_dom"/>
</dbReference>
<dbReference type="EMBL" id="BAABWH010000003">
    <property type="protein sequence ID" value="GAA6145235.1"/>
    <property type="molecule type" value="Genomic_DNA"/>
</dbReference>
<evidence type="ECO:0000256" key="3">
    <source>
        <dbReference type="ARBA" id="ARBA00008747"/>
    </source>
</evidence>
<keyword evidence="6" id="KW-0479">Metal-binding</keyword>
<dbReference type="Gene3D" id="1.10.10.1100">
    <property type="entry name" value="BFD-like [2Fe-2S]-binding domain"/>
    <property type="match status" value="1"/>
</dbReference>
<dbReference type="Pfam" id="PF00384">
    <property type="entry name" value="Molybdopterin"/>
    <property type="match status" value="1"/>
</dbReference>
<keyword evidence="9" id="KW-0411">Iron-sulfur</keyword>
<dbReference type="Gene3D" id="2.40.40.20">
    <property type="match status" value="1"/>
</dbReference>
<evidence type="ECO:0000256" key="6">
    <source>
        <dbReference type="ARBA" id="ARBA00022723"/>
    </source>
</evidence>
<dbReference type="PROSITE" id="PS00551">
    <property type="entry name" value="MOLYBDOPTERIN_PROK_1"/>
    <property type="match status" value="1"/>
</dbReference>
<evidence type="ECO:0000256" key="2">
    <source>
        <dbReference type="ARBA" id="ARBA00001966"/>
    </source>
</evidence>
<comment type="similarity">
    <text evidence="3">Belongs to the prokaryotic molybdopterin-containing oxidoreductase family. NasA/NapA/NarB subfamily.</text>
</comment>
<dbReference type="Proteomes" id="UP001481413">
    <property type="component" value="Unassembled WGS sequence"/>
</dbReference>
<dbReference type="InterPro" id="IPR041957">
    <property type="entry name" value="CT_Nitrate-R-NapA-like"/>
</dbReference>
<evidence type="ECO:0000256" key="9">
    <source>
        <dbReference type="ARBA" id="ARBA00023014"/>
    </source>
</evidence>
<evidence type="ECO:0000256" key="8">
    <source>
        <dbReference type="ARBA" id="ARBA00023004"/>
    </source>
</evidence>
<keyword evidence="4" id="KW-0004">4Fe-4S</keyword>
<keyword evidence="13" id="KW-1185">Reference proteome</keyword>
<dbReference type="Pfam" id="PF01568">
    <property type="entry name" value="Molydop_binding"/>
    <property type="match status" value="1"/>
</dbReference>
<name>A0ABP9ZYJ9_9GAMM</name>
<dbReference type="SUPFAM" id="SSF50692">
    <property type="entry name" value="ADC-like"/>
    <property type="match status" value="1"/>
</dbReference>
<evidence type="ECO:0000256" key="7">
    <source>
        <dbReference type="ARBA" id="ARBA00023002"/>
    </source>
</evidence>
<keyword evidence="8" id="KW-0408">Iron</keyword>
<dbReference type="CDD" id="cd02791">
    <property type="entry name" value="MopB_CT_Nitrate-R-NapA-like"/>
    <property type="match status" value="1"/>
</dbReference>
<dbReference type="InterPro" id="IPR050123">
    <property type="entry name" value="Prok_molybdopt-oxidoreductase"/>
</dbReference>
<evidence type="ECO:0000259" key="11">
    <source>
        <dbReference type="PROSITE" id="PS51669"/>
    </source>
</evidence>
<keyword evidence="5" id="KW-0500">Molybdenum</keyword>
<dbReference type="SMART" id="SM00926">
    <property type="entry name" value="Molybdop_Fe4S4"/>
    <property type="match status" value="1"/>
</dbReference>
<dbReference type="RefSeq" id="WP_353294172.1">
    <property type="nucleotide sequence ID" value="NZ_BAABWH010000003.1"/>
</dbReference>
<dbReference type="InterPro" id="IPR027467">
    <property type="entry name" value="MopterinOxRdtase_cofactor_BS"/>
</dbReference>
<reference evidence="12 13" key="1">
    <citation type="submission" date="2024-04" db="EMBL/GenBank/DDBJ databases">
        <title>Draft genome sequence of Thalassolituus maritimus NBRC 116585.</title>
        <authorList>
            <person name="Miyakawa T."/>
            <person name="Kusuya Y."/>
            <person name="Miura T."/>
        </authorList>
    </citation>
    <scope>NUCLEOTIDE SEQUENCE [LARGE SCALE GENOMIC DNA]</scope>
    <source>
        <strain evidence="12 13">5NW40-0001</strain>
    </source>
</reference>
<comment type="cofactor">
    <cofactor evidence="2">
        <name>[4Fe-4S] cluster</name>
        <dbReference type="ChEBI" id="CHEBI:49883"/>
    </cofactor>
</comment>
<comment type="cofactor">
    <cofactor evidence="1">
        <name>Mo-bis(molybdopterin guanine dinucleotide)</name>
        <dbReference type="ChEBI" id="CHEBI:60539"/>
    </cofactor>
</comment>
<dbReference type="InterPro" id="IPR007419">
    <property type="entry name" value="BFD-like_2Fe2S-bd_dom"/>
</dbReference>
<gene>
    <name evidence="12" type="ORF">NBRC116585_13530</name>
</gene>
<dbReference type="PANTHER" id="PTHR43105:SF9">
    <property type="entry name" value="NADPH-FE(3+) OXIDOREDUCTASE SUBUNIT ALPHA"/>
    <property type="match status" value="1"/>
</dbReference>
<dbReference type="PROSITE" id="PS51669">
    <property type="entry name" value="4FE4S_MOW_BIS_MGD"/>
    <property type="match status" value="1"/>
</dbReference>
<dbReference type="Gene3D" id="2.20.25.90">
    <property type="entry name" value="ADC-like domains"/>
    <property type="match status" value="1"/>
</dbReference>
<dbReference type="SUPFAM" id="SSF53706">
    <property type="entry name" value="Formate dehydrogenase/DMSO reductase, domains 1-3"/>
    <property type="match status" value="1"/>
</dbReference>
<evidence type="ECO:0000313" key="13">
    <source>
        <dbReference type="Proteomes" id="UP001481413"/>
    </source>
</evidence>
<dbReference type="Pfam" id="PF04879">
    <property type="entry name" value="Molybdop_Fe4S4"/>
    <property type="match status" value="1"/>
</dbReference>
<keyword evidence="10" id="KW-0534">Nitrate assimilation</keyword>
<dbReference type="InterPro" id="IPR006657">
    <property type="entry name" value="MoPterin_dinucl-bd_dom"/>
</dbReference>
<accession>A0ABP9ZYJ9</accession>
<evidence type="ECO:0000313" key="12">
    <source>
        <dbReference type="EMBL" id="GAA6145235.1"/>
    </source>
</evidence>
<feature type="domain" description="4Fe-4S Mo/W bis-MGD-type" evidence="11">
    <location>
        <begin position="5"/>
        <end position="61"/>
    </location>
</feature>
<evidence type="ECO:0000256" key="1">
    <source>
        <dbReference type="ARBA" id="ARBA00001942"/>
    </source>
</evidence>
<dbReference type="Gene3D" id="3.40.228.10">
    <property type="entry name" value="Dimethylsulfoxide Reductase, domain 2"/>
    <property type="match status" value="1"/>
</dbReference>